<evidence type="ECO:0000259" key="2">
    <source>
        <dbReference type="PROSITE" id="PS51746"/>
    </source>
</evidence>
<dbReference type="GO" id="GO:0004741">
    <property type="term" value="F:[pyruvate dehydrogenase (acetyl-transferring)]-phosphatase activity"/>
    <property type="evidence" value="ECO:0007669"/>
    <property type="project" value="TreeGrafter"/>
</dbReference>
<accession>A0A5N5X6S0</accession>
<keyword evidence="1" id="KW-0812">Transmembrane</keyword>
<proteinExistence type="predicted"/>
<organism evidence="3 4">
    <name type="scientific">Aspergillus leporis</name>
    <dbReference type="NCBI Taxonomy" id="41062"/>
    <lineage>
        <taxon>Eukaryota</taxon>
        <taxon>Fungi</taxon>
        <taxon>Dikarya</taxon>
        <taxon>Ascomycota</taxon>
        <taxon>Pezizomycotina</taxon>
        <taxon>Eurotiomycetes</taxon>
        <taxon>Eurotiomycetidae</taxon>
        <taxon>Eurotiales</taxon>
        <taxon>Aspergillaceae</taxon>
        <taxon>Aspergillus</taxon>
        <taxon>Aspergillus subgen. Circumdati</taxon>
    </lineage>
</organism>
<dbReference type="InterPro" id="IPR001932">
    <property type="entry name" value="PPM-type_phosphatase-like_dom"/>
</dbReference>
<dbReference type="OrthoDB" id="420076at2759"/>
<dbReference type="SMART" id="SM00332">
    <property type="entry name" value="PP2Cc"/>
    <property type="match status" value="1"/>
</dbReference>
<dbReference type="Pfam" id="PF00481">
    <property type="entry name" value="PP2C"/>
    <property type="match status" value="1"/>
</dbReference>
<name>A0A5N5X6S0_9EURO</name>
<keyword evidence="4" id="KW-1185">Reference proteome</keyword>
<evidence type="ECO:0000313" key="3">
    <source>
        <dbReference type="EMBL" id="KAB8076359.1"/>
    </source>
</evidence>
<keyword evidence="1" id="KW-1133">Transmembrane helix</keyword>
<dbReference type="GO" id="GO:0005739">
    <property type="term" value="C:mitochondrion"/>
    <property type="evidence" value="ECO:0007669"/>
    <property type="project" value="TreeGrafter"/>
</dbReference>
<sequence>MLSLCVAQSRTRLCRVATSILRTQTKNFCSTKSSSSNVMVYIAMAGVASIPGLWWMTATRDDVPHLGSAPVEHLVLEPGPYKDQVTHILSQETYSFPTAHLLKNQLLPFVGHSLNQVKSLEELVLEKLVQRAIIQGSVNLDNSIINSALDASQSKELLQEKVKKMAPAWAGSCALLSIYDSVTSTLHVACTVDSRAALGQRRPDGIWHPGEEDIIKDGRVLGMIVSRAFDIQRRFYGPALLTPKYNIQTPPYLTAEPVVASTKLGPTQPSFLIVATDGMWDTLSSQQGVDLVGKWLDSRAAERENKPGPTYDPFDFGKTTIQGDNVAVHLVRNALGGNHPELIAGRLAFSSPFSWRV</sequence>
<feature type="transmembrane region" description="Helical" evidence="1">
    <location>
        <begin position="38"/>
        <end position="56"/>
    </location>
</feature>
<reference evidence="3 4" key="1">
    <citation type="submission" date="2019-04" db="EMBL/GenBank/DDBJ databases">
        <title>Friends and foes A comparative genomics study of 23 Aspergillus species from section Flavi.</title>
        <authorList>
            <consortium name="DOE Joint Genome Institute"/>
            <person name="Kjaerbolling I."/>
            <person name="Vesth T."/>
            <person name="Frisvad J.C."/>
            <person name="Nybo J.L."/>
            <person name="Theobald S."/>
            <person name="Kildgaard S."/>
            <person name="Isbrandt T."/>
            <person name="Kuo A."/>
            <person name="Sato A."/>
            <person name="Lyhne E.K."/>
            <person name="Kogle M.E."/>
            <person name="Wiebenga A."/>
            <person name="Kun R.S."/>
            <person name="Lubbers R.J."/>
            <person name="Makela M.R."/>
            <person name="Barry K."/>
            <person name="Chovatia M."/>
            <person name="Clum A."/>
            <person name="Daum C."/>
            <person name="Haridas S."/>
            <person name="He G."/>
            <person name="LaButti K."/>
            <person name="Lipzen A."/>
            <person name="Mondo S."/>
            <person name="Riley R."/>
            <person name="Salamov A."/>
            <person name="Simmons B.A."/>
            <person name="Magnuson J.K."/>
            <person name="Henrissat B."/>
            <person name="Mortensen U.H."/>
            <person name="Larsen T.O."/>
            <person name="Devries R.P."/>
            <person name="Grigoriev I.V."/>
            <person name="Machida M."/>
            <person name="Baker S.E."/>
            <person name="Andersen M.R."/>
        </authorList>
    </citation>
    <scope>NUCLEOTIDE SEQUENCE [LARGE SCALE GENOMIC DNA]</scope>
    <source>
        <strain evidence="3 4">CBS 151.66</strain>
    </source>
</reference>
<evidence type="ECO:0000256" key="1">
    <source>
        <dbReference type="SAM" id="Phobius"/>
    </source>
</evidence>
<dbReference type="SUPFAM" id="SSF81606">
    <property type="entry name" value="PP2C-like"/>
    <property type="match status" value="1"/>
</dbReference>
<evidence type="ECO:0000313" key="4">
    <source>
        <dbReference type="Proteomes" id="UP000326565"/>
    </source>
</evidence>
<gene>
    <name evidence="3" type="ORF">BDV29DRAFT_189567</name>
</gene>
<feature type="domain" description="PPM-type phosphatase" evidence="2">
    <location>
        <begin position="93"/>
        <end position="333"/>
    </location>
</feature>
<dbReference type="InterPro" id="IPR015655">
    <property type="entry name" value="PP2C"/>
</dbReference>
<keyword evidence="1" id="KW-0472">Membrane</keyword>
<dbReference type="Proteomes" id="UP000326565">
    <property type="component" value="Unassembled WGS sequence"/>
</dbReference>
<dbReference type="InterPro" id="IPR036457">
    <property type="entry name" value="PPM-type-like_dom_sf"/>
</dbReference>
<dbReference type="Gene3D" id="3.60.40.10">
    <property type="entry name" value="PPM-type phosphatase domain"/>
    <property type="match status" value="2"/>
</dbReference>
<dbReference type="AlphaFoldDB" id="A0A5N5X6S0"/>
<dbReference type="PANTHER" id="PTHR13832">
    <property type="entry name" value="PROTEIN PHOSPHATASE 2C"/>
    <property type="match status" value="1"/>
</dbReference>
<dbReference type="EMBL" id="ML732182">
    <property type="protein sequence ID" value="KAB8076359.1"/>
    <property type="molecule type" value="Genomic_DNA"/>
</dbReference>
<protein>
    <recommendedName>
        <fullName evidence="2">PPM-type phosphatase domain-containing protein</fullName>
    </recommendedName>
</protein>
<dbReference type="PROSITE" id="PS51746">
    <property type="entry name" value="PPM_2"/>
    <property type="match status" value="1"/>
</dbReference>
<dbReference type="PANTHER" id="PTHR13832:SF792">
    <property type="entry name" value="GM14286P"/>
    <property type="match status" value="1"/>
</dbReference>